<dbReference type="Proteomes" id="UP000308652">
    <property type="component" value="Unassembled WGS sequence"/>
</dbReference>
<dbReference type="Gene3D" id="3.80.10.10">
    <property type="entry name" value="Ribonuclease Inhibitor"/>
    <property type="match status" value="1"/>
</dbReference>
<evidence type="ECO:0008006" key="3">
    <source>
        <dbReference type="Google" id="ProtNLM"/>
    </source>
</evidence>
<dbReference type="OrthoDB" id="2269034at2759"/>
<sequence>MAFPTFPPDILGEIFCFFVWTWKTKAELIPSPNHGPLLLCQICSTWRNIVLRMPDLWNALSIRAKNGHGISSDKLKELAKLWLQRGRSQPLTLDFHMPEFNIRAFDGYDARSNFVQEVLIAPLERVIDLNIHSRSKFELYPLFQHPANGVPQLETLVLIISHGCSSIEPVAVFAKAPKLRRVSIYTGFISNSLSQFMLPWKQLTHLYLGGQYLSLKIWLLFLRACTSFQVGIFYVYLIDAYTSNVMILPTITSLSLILQNTVFQADLSHLHLPALQNLVLGGPKEGFVVNRLQWNDTTRIFANQPQLRVLRLVQVLSIELSDLLSLLRATPSLVELELRVMTSFLELFDILQISIPEREDTTDPILPRLEVLIMDMPIYVPDKPWAVRTCQSFSVLVKSRWKIQENDLSLSKLRSAAFYGSYSCWDICLDEIKTSLCSCVEEGLDLKLGIMPDGNWHPLGDNGQIE</sequence>
<accession>A0A5C3LZP1</accession>
<evidence type="ECO:0000313" key="2">
    <source>
        <dbReference type="Proteomes" id="UP000308652"/>
    </source>
</evidence>
<dbReference type="InterPro" id="IPR032675">
    <property type="entry name" value="LRR_dom_sf"/>
</dbReference>
<dbReference type="SUPFAM" id="SSF52047">
    <property type="entry name" value="RNI-like"/>
    <property type="match status" value="1"/>
</dbReference>
<name>A0A5C3LZP1_9AGAR</name>
<evidence type="ECO:0000313" key="1">
    <source>
        <dbReference type="EMBL" id="TFK38420.1"/>
    </source>
</evidence>
<proteinExistence type="predicted"/>
<protein>
    <recommendedName>
        <fullName evidence="3">F-box domain-containing protein</fullName>
    </recommendedName>
</protein>
<reference evidence="1 2" key="1">
    <citation type="journal article" date="2019" name="Nat. Ecol. Evol.">
        <title>Megaphylogeny resolves global patterns of mushroom evolution.</title>
        <authorList>
            <person name="Varga T."/>
            <person name="Krizsan K."/>
            <person name="Foldi C."/>
            <person name="Dima B."/>
            <person name="Sanchez-Garcia M."/>
            <person name="Sanchez-Ramirez S."/>
            <person name="Szollosi G.J."/>
            <person name="Szarkandi J.G."/>
            <person name="Papp V."/>
            <person name="Albert L."/>
            <person name="Andreopoulos W."/>
            <person name="Angelini C."/>
            <person name="Antonin V."/>
            <person name="Barry K.W."/>
            <person name="Bougher N.L."/>
            <person name="Buchanan P."/>
            <person name="Buyck B."/>
            <person name="Bense V."/>
            <person name="Catcheside P."/>
            <person name="Chovatia M."/>
            <person name="Cooper J."/>
            <person name="Damon W."/>
            <person name="Desjardin D."/>
            <person name="Finy P."/>
            <person name="Geml J."/>
            <person name="Haridas S."/>
            <person name="Hughes K."/>
            <person name="Justo A."/>
            <person name="Karasinski D."/>
            <person name="Kautmanova I."/>
            <person name="Kiss B."/>
            <person name="Kocsube S."/>
            <person name="Kotiranta H."/>
            <person name="LaButti K.M."/>
            <person name="Lechner B.E."/>
            <person name="Liimatainen K."/>
            <person name="Lipzen A."/>
            <person name="Lukacs Z."/>
            <person name="Mihaltcheva S."/>
            <person name="Morgado L.N."/>
            <person name="Niskanen T."/>
            <person name="Noordeloos M.E."/>
            <person name="Ohm R.A."/>
            <person name="Ortiz-Santana B."/>
            <person name="Ovrebo C."/>
            <person name="Racz N."/>
            <person name="Riley R."/>
            <person name="Savchenko A."/>
            <person name="Shiryaev A."/>
            <person name="Soop K."/>
            <person name="Spirin V."/>
            <person name="Szebenyi C."/>
            <person name="Tomsovsky M."/>
            <person name="Tulloss R.E."/>
            <person name="Uehling J."/>
            <person name="Grigoriev I.V."/>
            <person name="Vagvolgyi C."/>
            <person name="Papp T."/>
            <person name="Martin F.M."/>
            <person name="Miettinen O."/>
            <person name="Hibbett D.S."/>
            <person name="Nagy L.G."/>
        </authorList>
    </citation>
    <scope>NUCLEOTIDE SEQUENCE [LARGE SCALE GENOMIC DNA]</scope>
    <source>
        <strain evidence="1 2">CBS 166.37</strain>
    </source>
</reference>
<dbReference type="AlphaFoldDB" id="A0A5C3LZP1"/>
<organism evidence="1 2">
    <name type="scientific">Crucibulum laeve</name>
    <dbReference type="NCBI Taxonomy" id="68775"/>
    <lineage>
        <taxon>Eukaryota</taxon>
        <taxon>Fungi</taxon>
        <taxon>Dikarya</taxon>
        <taxon>Basidiomycota</taxon>
        <taxon>Agaricomycotina</taxon>
        <taxon>Agaricomycetes</taxon>
        <taxon>Agaricomycetidae</taxon>
        <taxon>Agaricales</taxon>
        <taxon>Agaricineae</taxon>
        <taxon>Nidulariaceae</taxon>
        <taxon>Crucibulum</taxon>
    </lineage>
</organism>
<keyword evidence="2" id="KW-1185">Reference proteome</keyword>
<dbReference type="STRING" id="68775.A0A5C3LZP1"/>
<gene>
    <name evidence="1" type="ORF">BDQ12DRAFT_683636</name>
</gene>
<dbReference type="EMBL" id="ML213603">
    <property type="protein sequence ID" value="TFK38420.1"/>
    <property type="molecule type" value="Genomic_DNA"/>
</dbReference>